<reference evidence="6 7" key="1">
    <citation type="submission" date="2017-06" db="EMBL/GenBank/DDBJ databases">
        <title>Draft genome sequence of a variant of Elsinoe murrayae.</title>
        <authorList>
            <person name="Cheng Q."/>
        </authorList>
    </citation>
    <scope>NUCLEOTIDE SEQUENCE [LARGE SCALE GENOMIC DNA]</scope>
    <source>
        <strain evidence="6 7">CQ-2017a</strain>
    </source>
</reference>
<feature type="transmembrane region" description="Helical" evidence="5">
    <location>
        <begin position="190"/>
        <end position="214"/>
    </location>
</feature>
<feature type="transmembrane region" description="Helical" evidence="5">
    <location>
        <begin position="476"/>
        <end position="497"/>
    </location>
</feature>
<sequence length="535" mass="58210">MSGNTSDNEKGGVAADVVKVSGNAVDPNASVEDEQTFKFSESRKLGVTSAVFLIVNKMIGTGIFSTPSGIFVNTGSVGVSLFLWVLGGIITFCGLSVWLEFGLAIPRSGGEKNYLERVYQRPRLLATCMFAAQMVLLGFSSGNSLSFGRYVLFASGQQTADTWTARGIGVVCVTFSCLVHACAPKWGVRIFNFLGVFKIAILTLIVFSGFAAIAGRRRVPDPGNFKDAFTLGVTEDYGGGGAYAYATSLLRIIYSFKGWESANYVLSECKEPRRTLRIAAPFAIGGVTILYILANVAYFSAIDKTTLATSEALVAGVFFRNVFGGVAGSRALPSFVAASNLGCVMAVSFAHSRVYQEFAKEGILPFSRFFASNKPFNAPAAALALHWAVTVIVLLAPPPGPAYNFLVDLYTYPGSWINAAVCIGLIYLQYNKKENWSSPFHSYLPFTVFYLLVNGFLAFAPFIPPTSGVNASGYPYYVFPLVGCSVLALGAAWRYWFIVGWPKIRGHRIEAEHFVSEETGEERVRYRKVYKEQLQ</sequence>
<feature type="transmembrane region" description="Helical" evidence="5">
    <location>
        <begin position="77"/>
        <end position="103"/>
    </location>
</feature>
<dbReference type="FunCoup" id="A0A2K1R135">
    <property type="interactions" value="282"/>
</dbReference>
<dbReference type="AlphaFoldDB" id="A0A2K1R135"/>
<dbReference type="PANTHER" id="PTHR11785">
    <property type="entry name" value="AMINO ACID TRANSPORTER"/>
    <property type="match status" value="1"/>
</dbReference>
<evidence type="ECO:0000313" key="6">
    <source>
        <dbReference type="EMBL" id="PNS21012.1"/>
    </source>
</evidence>
<evidence type="ECO:0000256" key="1">
    <source>
        <dbReference type="ARBA" id="ARBA00004141"/>
    </source>
</evidence>
<comment type="caution">
    <text evidence="6">The sequence shown here is derived from an EMBL/GenBank/DDBJ whole genome shotgun (WGS) entry which is preliminary data.</text>
</comment>
<dbReference type="Gene3D" id="1.20.1740.10">
    <property type="entry name" value="Amino acid/polyamine transporter I"/>
    <property type="match status" value="1"/>
</dbReference>
<name>A0A2K1R135_9PEZI</name>
<dbReference type="PANTHER" id="PTHR11785:SF382">
    <property type="entry name" value="LOW-AFFINITY METHIONINE PERMEASE"/>
    <property type="match status" value="1"/>
</dbReference>
<keyword evidence="3 5" id="KW-1133">Transmembrane helix</keyword>
<evidence type="ECO:0000256" key="2">
    <source>
        <dbReference type="ARBA" id="ARBA00022692"/>
    </source>
</evidence>
<evidence type="ECO:0000313" key="7">
    <source>
        <dbReference type="Proteomes" id="UP000243797"/>
    </source>
</evidence>
<dbReference type="Pfam" id="PF13520">
    <property type="entry name" value="AA_permease_2"/>
    <property type="match status" value="1"/>
</dbReference>
<feature type="transmembrane region" description="Helical" evidence="5">
    <location>
        <begin position="442"/>
        <end position="464"/>
    </location>
</feature>
<dbReference type="InterPro" id="IPR002293">
    <property type="entry name" value="AA/rel_permease1"/>
</dbReference>
<dbReference type="STRING" id="2082308.A0A2K1R135"/>
<keyword evidence="7" id="KW-1185">Reference proteome</keyword>
<protein>
    <submittedName>
        <fullName evidence="6">B(0,+)-type amino acid transporter 1</fullName>
    </submittedName>
</protein>
<dbReference type="GO" id="GO:0016020">
    <property type="term" value="C:membrane"/>
    <property type="evidence" value="ECO:0007669"/>
    <property type="project" value="UniProtKB-SubCell"/>
</dbReference>
<comment type="subcellular location">
    <subcellularLocation>
        <location evidence="1">Membrane</location>
        <topology evidence="1">Multi-pass membrane protein</topology>
    </subcellularLocation>
</comment>
<organism evidence="6 7">
    <name type="scientific">Sphaceloma murrayae</name>
    <dbReference type="NCBI Taxonomy" id="2082308"/>
    <lineage>
        <taxon>Eukaryota</taxon>
        <taxon>Fungi</taxon>
        <taxon>Dikarya</taxon>
        <taxon>Ascomycota</taxon>
        <taxon>Pezizomycotina</taxon>
        <taxon>Dothideomycetes</taxon>
        <taxon>Dothideomycetidae</taxon>
        <taxon>Myriangiales</taxon>
        <taxon>Elsinoaceae</taxon>
        <taxon>Sphaceloma</taxon>
    </lineage>
</organism>
<feature type="transmembrane region" description="Helical" evidence="5">
    <location>
        <begin position="335"/>
        <end position="355"/>
    </location>
</feature>
<feature type="transmembrane region" description="Helical" evidence="5">
    <location>
        <begin position="45"/>
        <end position="65"/>
    </location>
</feature>
<proteinExistence type="predicted"/>
<evidence type="ECO:0000256" key="5">
    <source>
        <dbReference type="SAM" id="Phobius"/>
    </source>
</evidence>
<dbReference type="PIRSF" id="PIRSF006060">
    <property type="entry name" value="AA_transporter"/>
    <property type="match status" value="1"/>
</dbReference>
<evidence type="ECO:0000256" key="3">
    <source>
        <dbReference type="ARBA" id="ARBA00022989"/>
    </source>
</evidence>
<dbReference type="FunFam" id="1.20.1740.10:FF:000025">
    <property type="entry name" value="High-affinity methionine permease"/>
    <property type="match status" value="1"/>
</dbReference>
<feature type="transmembrane region" description="Helical" evidence="5">
    <location>
        <begin position="409"/>
        <end position="430"/>
    </location>
</feature>
<keyword evidence="2 5" id="KW-0812">Transmembrane</keyword>
<dbReference type="OrthoDB" id="5982228at2759"/>
<dbReference type="Proteomes" id="UP000243797">
    <property type="component" value="Unassembled WGS sequence"/>
</dbReference>
<dbReference type="InParanoid" id="A0A2K1R135"/>
<dbReference type="EMBL" id="NKHZ01000015">
    <property type="protein sequence ID" value="PNS21012.1"/>
    <property type="molecule type" value="Genomic_DNA"/>
</dbReference>
<gene>
    <name evidence="6" type="ORF">CAC42_3349</name>
</gene>
<feature type="transmembrane region" description="Helical" evidence="5">
    <location>
        <begin position="278"/>
        <end position="300"/>
    </location>
</feature>
<keyword evidence="4 5" id="KW-0472">Membrane</keyword>
<evidence type="ECO:0000256" key="4">
    <source>
        <dbReference type="ARBA" id="ARBA00023136"/>
    </source>
</evidence>
<dbReference type="InterPro" id="IPR050598">
    <property type="entry name" value="AminoAcid_Transporter"/>
</dbReference>
<feature type="transmembrane region" description="Helical" evidence="5">
    <location>
        <begin position="124"/>
        <end position="143"/>
    </location>
</feature>
<dbReference type="GO" id="GO:0015179">
    <property type="term" value="F:L-amino acid transmembrane transporter activity"/>
    <property type="evidence" value="ECO:0007669"/>
    <property type="project" value="TreeGrafter"/>
</dbReference>
<feature type="transmembrane region" description="Helical" evidence="5">
    <location>
        <begin position="163"/>
        <end position="183"/>
    </location>
</feature>
<accession>A0A2K1R135</accession>
<feature type="transmembrane region" description="Helical" evidence="5">
    <location>
        <begin position="376"/>
        <end position="397"/>
    </location>
</feature>